<dbReference type="GeneID" id="303490859"/>
<evidence type="ECO:0000313" key="4">
    <source>
        <dbReference type="EMBL" id="QRQ94802.1"/>
    </source>
</evidence>
<dbReference type="Proteomes" id="UP000623307">
    <property type="component" value="Chromosome 2"/>
</dbReference>
<evidence type="ECO:0000256" key="2">
    <source>
        <dbReference type="ARBA" id="ARBA00022729"/>
    </source>
</evidence>
<dbReference type="PANTHER" id="PTHR30290">
    <property type="entry name" value="PERIPLASMIC BINDING COMPONENT OF ABC TRANSPORTER"/>
    <property type="match status" value="1"/>
</dbReference>
<accession>A0ABX7HX31</accession>
<keyword evidence="5" id="KW-1185">Reference proteome</keyword>
<dbReference type="EMBL" id="CP069812">
    <property type="protein sequence ID" value="QRQ94802.1"/>
    <property type="molecule type" value="Genomic_DNA"/>
</dbReference>
<name>A0ABX7HX31_9BURK</name>
<dbReference type="Gene3D" id="3.40.190.10">
    <property type="entry name" value="Periplasmic binding protein-like II"/>
    <property type="match status" value="1"/>
</dbReference>
<evidence type="ECO:0000313" key="5">
    <source>
        <dbReference type="Proteomes" id="UP000623307"/>
    </source>
</evidence>
<dbReference type="Pfam" id="PF00496">
    <property type="entry name" value="SBP_bac_5"/>
    <property type="match status" value="1"/>
</dbReference>
<dbReference type="CDD" id="cd08517">
    <property type="entry name" value="PBP2_NikA_DppA_OppA_like_13"/>
    <property type="match status" value="1"/>
</dbReference>
<keyword evidence="2" id="KW-0732">Signal</keyword>
<organism evidence="4 5">
    <name type="scientific">Cupriavidus oxalaticus</name>
    <dbReference type="NCBI Taxonomy" id="96344"/>
    <lineage>
        <taxon>Bacteria</taxon>
        <taxon>Pseudomonadati</taxon>
        <taxon>Pseudomonadota</taxon>
        <taxon>Betaproteobacteria</taxon>
        <taxon>Burkholderiales</taxon>
        <taxon>Burkholderiaceae</taxon>
        <taxon>Cupriavidus</taxon>
    </lineage>
</organism>
<evidence type="ECO:0000259" key="3">
    <source>
        <dbReference type="Pfam" id="PF00496"/>
    </source>
</evidence>
<evidence type="ECO:0000256" key="1">
    <source>
        <dbReference type="ARBA" id="ARBA00005695"/>
    </source>
</evidence>
<proteinExistence type="inferred from homology"/>
<comment type="similarity">
    <text evidence="1">Belongs to the bacterial solute-binding protein 5 family.</text>
</comment>
<dbReference type="PIRSF" id="PIRSF002741">
    <property type="entry name" value="MppA"/>
    <property type="match status" value="1"/>
</dbReference>
<dbReference type="Gene3D" id="3.10.105.10">
    <property type="entry name" value="Dipeptide-binding Protein, Domain 3"/>
    <property type="match status" value="1"/>
</dbReference>
<sequence>MPSLVVPVLSAGTPDMKGEPMLTCFKQMVRAGAHCGTAALLMSAAVQVQGQEATRGGNLNVLSITAINSLNPAIQSGVATGVPAAQLFASLLQADAKWQFHPYLADSWSVSADGLRYTFKLNKDAKFHDGKPVTSADVAFSAETVKANHPFGPAMLAALDKVETPDAHTVVFQLKQPNPALLLASSTPALMPILPRHVYGDGPIRQNPKNNAPVGSGPFRFVEYKPGEYLTLARFDGYFRKGKPYLDKITYNIVPDRAAAALAMQRGDIHYVAFAPFRIADVDRLAADPKLTVTRSGYEGVGSLNWLAFNMREGPLANVKVRQAISYAIDRDFISQKLQRGRSQPAWGPVHPASPFYSKTLEPYKLDLARANKLLDEAGYPRKADGTRFALRLDFLPGAPDTSQLVAEYLRPQLAKVGIQAQLRPSPDFPTWSQRIANWDFDMTTDSVFNWGDPVIGVARTYLSGNIKKGVIWSNTQGYANAEVDKLLAEAAAETDAARRAALYERFQKIVNSEVPVAWLNTAPVSTVASKKLRGVPNSIWGAFAPFDEVYWAR</sequence>
<dbReference type="RefSeq" id="WP_198065735.1">
    <property type="nucleotide sequence ID" value="NZ_CP069810.1"/>
</dbReference>
<dbReference type="PANTHER" id="PTHR30290:SF38">
    <property type="entry name" value="D,D-DIPEPTIDE-BINDING PERIPLASMIC PROTEIN DDPA-RELATED"/>
    <property type="match status" value="1"/>
</dbReference>
<dbReference type="InterPro" id="IPR030678">
    <property type="entry name" value="Peptide/Ni-bd"/>
</dbReference>
<gene>
    <name evidence="4" type="ORF">JTE92_15050</name>
</gene>
<dbReference type="SUPFAM" id="SSF53850">
    <property type="entry name" value="Periplasmic binding protein-like II"/>
    <property type="match status" value="1"/>
</dbReference>
<dbReference type="InterPro" id="IPR039424">
    <property type="entry name" value="SBP_5"/>
</dbReference>
<dbReference type="InterPro" id="IPR000914">
    <property type="entry name" value="SBP_5_dom"/>
</dbReference>
<reference evidence="4 5" key="1">
    <citation type="submission" date="2021-02" db="EMBL/GenBank/DDBJ databases">
        <title>Complete Genome Sequence of Cupriavidus oxalaticus Strain Ox1, a Soil Oxalate-Degrading Species.</title>
        <authorList>
            <person name="Palmieri F."/>
            <person name="Udriet P."/>
            <person name="Deuasquier M."/>
            <person name="Beaudoing E."/>
            <person name="Johnson S.L."/>
            <person name="Davenport K.W."/>
            <person name="Chain P.S."/>
            <person name="Bindschedler S."/>
            <person name="Junier P."/>
        </authorList>
    </citation>
    <scope>NUCLEOTIDE SEQUENCE [LARGE SCALE GENOMIC DNA]</scope>
    <source>
        <strain evidence="4 5">Ox1</strain>
    </source>
</reference>
<protein>
    <submittedName>
        <fullName evidence="4">ABC transporter substrate-binding protein</fullName>
    </submittedName>
</protein>
<feature type="domain" description="Solute-binding protein family 5" evidence="3">
    <location>
        <begin position="100"/>
        <end position="465"/>
    </location>
</feature>